<organism evidence="2 3">
    <name type="scientific">Mycolicibacterium iranicum</name>
    <name type="common">Mycobacterium iranicum</name>
    <dbReference type="NCBI Taxonomy" id="912594"/>
    <lineage>
        <taxon>Bacteria</taxon>
        <taxon>Bacillati</taxon>
        <taxon>Actinomycetota</taxon>
        <taxon>Actinomycetes</taxon>
        <taxon>Mycobacteriales</taxon>
        <taxon>Mycobacteriaceae</taxon>
        <taxon>Mycolicibacterium</taxon>
    </lineage>
</organism>
<evidence type="ECO:0000259" key="1">
    <source>
        <dbReference type="Pfam" id="PF02517"/>
    </source>
</evidence>
<dbReference type="Proteomes" id="UP000193622">
    <property type="component" value="Unassembled WGS sequence"/>
</dbReference>
<dbReference type="GO" id="GO:0004175">
    <property type="term" value="F:endopeptidase activity"/>
    <property type="evidence" value="ECO:0007669"/>
    <property type="project" value="UniProtKB-ARBA"/>
</dbReference>
<proteinExistence type="predicted"/>
<dbReference type="GO" id="GO:0080120">
    <property type="term" value="P:CAAX-box protein maturation"/>
    <property type="evidence" value="ECO:0007669"/>
    <property type="project" value="UniProtKB-ARBA"/>
</dbReference>
<comment type="caution">
    <text evidence="2">The sequence shown here is derived from an EMBL/GenBank/DDBJ whole genome shotgun (WGS) entry which is preliminary data.</text>
</comment>
<sequence length="208" mass="21665">MRDTARAVGLAAGLLGWSVIAPRLAHRWNPLPQAVFGSVMATLVRGQIGLRPPALWQGLRWGGAAAVPVMLTVAASTRIPRVRASMAARELPAPAARWLLLRIPLGTVWSEEVAYRAVLGAAAARAFGDTKGRVFTAAVFGLSHIPDARAAGESVPGAVLVTGVGGWVFEWLYARSGSLAAPMLAHLAVNEAGAVAALAVSGGIRRNR</sequence>
<dbReference type="RefSeq" id="WP_024448714.1">
    <property type="nucleotide sequence ID" value="NZ_LQPC01000030.1"/>
</dbReference>
<dbReference type="Pfam" id="PF02517">
    <property type="entry name" value="Rce1-like"/>
    <property type="match status" value="1"/>
</dbReference>
<protein>
    <submittedName>
        <fullName evidence="2">Abortive phage infection protein</fullName>
    </submittedName>
</protein>
<gene>
    <name evidence="2" type="ORF">AWC12_14650</name>
</gene>
<evidence type="ECO:0000313" key="3">
    <source>
        <dbReference type="Proteomes" id="UP000193622"/>
    </source>
</evidence>
<feature type="domain" description="CAAX prenyl protease 2/Lysostaphin resistance protein A-like" evidence="1">
    <location>
        <begin position="97"/>
        <end position="190"/>
    </location>
</feature>
<evidence type="ECO:0000313" key="2">
    <source>
        <dbReference type="EMBL" id="ORV87625.1"/>
    </source>
</evidence>
<accession>A0A1X1WM01</accession>
<reference evidence="2 3" key="1">
    <citation type="submission" date="2016-01" db="EMBL/GenBank/DDBJ databases">
        <title>The new phylogeny of the genus Mycobacterium.</title>
        <authorList>
            <person name="Tarcisio F."/>
            <person name="Conor M."/>
            <person name="Antonella G."/>
            <person name="Elisabetta G."/>
            <person name="Giulia F.S."/>
            <person name="Sara T."/>
            <person name="Anna F."/>
            <person name="Clotilde B."/>
            <person name="Roberto B."/>
            <person name="Veronica D.S."/>
            <person name="Fabio R."/>
            <person name="Monica P."/>
            <person name="Olivier J."/>
            <person name="Enrico T."/>
            <person name="Nicola S."/>
        </authorList>
    </citation>
    <scope>NUCLEOTIDE SEQUENCE [LARGE SCALE GENOMIC DNA]</scope>
    <source>
        <strain evidence="2 3">DSM 45541</strain>
    </source>
</reference>
<dbReference type="AlphaFoldDB" id="A0A1X1WM01"/>
<dbReference type="PIRSF" id="PIRSF026622">
    <property type="entry name" value="Proteas_026622"/>
    <property type="match status" value="1"/>
</dbReference>
<dbReference type="InterPro" id="IPR003675">
    <property type="entry name" value="Rce1/LyrA-like_dom"/>
</dbReference>
<dbReference type="EMBL" id="LQPC01000030">
    <property type="protein sequence ID" value="ORV87625.1"/>
    <property type="molecule type" value="Genomic_DNA"/>
</dbReference>
<dbReference type="InterPro" id="IPR015837">
    <property type="entry name" value="UCP026622_CAAX_protease"/>
</dbReference>
<name>A0A1X1WM01_MYCIR</name>